<evidence type="ECO:0000313" key="1">
    <source>
        <dbReference type="EMBL" id="KAJ9492211.1"/>
    </source>
</evidence>
<accession>A0AAI9TRQ4</accession>
<reference evidence="1" key="1">
    <citation type="submission" date="2015-06" db="EMBL/GenBank/DDBJ databases">
        <authorList>
            <person name="Nguyen H."/>
        </authorList>
    </citation>
    <scope>NUCLEOTIDE SEQUENCE</scope>
    <source>
        <strain evidence="1">DAOM 180753</strain>
    </source>
</reference>
<reference evidence="1" key="2">
    <citation type="journal article" date="2016" name="Fungal Biol.">
        <title>Ochratoxin A production by Penicillium thymicola.</title>
        <authorList>
            <person name="Nguyen H.D.T."/>
            <person name="McMullin D.R."/>
            <person name="Ponomareva E."/>
            <person name="Riley R."/>
            <person name="Pomraning K.R."/>
            <person name="Baker S.E."/>
            <person name="Seifert K.A."/>
        </authorList>
    </citation>
    <scope>NUCLEOTIDE SEQUENCE</scope>
    <source>
        <strain evidence="1">DAOM 180753</strain>
    </source>
</reference>
<comment type="caution">
    <text evidence="1">The sequence shown here is derived from an EMBL/GenBank/DDBJ whole genome shotgun (WGS) entry which is preliminary data.</text>
</comment>
<evidence type="ECO:0000313" key="2">
    <source>
        <dbReference type="Proteomes" id="UP001227192"/>
    </source>
</evidence>
<organism evidence="1 2">
    <name type="scientific">Penicillium thymicola</name>
    <dbReference type="NCBI Taxonomy" id="293382"/>
    <lineage>
        <taxon>Eukaryota</taxon>
        <taxon>Fungi</taxon>
        <taxon>Dikarya</taxon>
        <taxon>Ascomycota</taxon>
        <taxon>Pezizomycotina</taxon>
        <taxon>Eurotiomycetes</taxon>
        <taxon>Eurotiomycetidae</taxon>
        <taxon>Eurotiales</taxon>
        <taxon>Aspergillaceae</taxon>
        <taxon>Penicillium</taxon>
    </lineage>
</organism>
<protein>
    <submittedName>
        <fullName evidence="1">Uncharacterized protein</fullName>
    </submittedName>
</protein>
<dbReference type="EMBL" id="LACB01000016">
    <property type="protein sequence ID" value="KAJ9492211.1"/>
    <property type="molecule type" value="Genomic_DNA"/>
</dbReference>
<keyword evidence="2" id="KW-1185">Reference proteome</keyword>
<dbReference type="Proteomes" id="UP001227192">
    <property type="component" value="Unassembled WGS sequence"/>
</dbReference>
<proteinExistence type="predicted"/>
<dbReference type="AlphaFoldDB" id="A0AAI9TRQ4"/>
<gene>
    <name evidence="1" type="ORF">VN97_g1064</name>
</gene>
<name>A0AAI9TRQ4_PENTH</name>
<sequence>MKLETSGVQLGMSFFYGLFDWSMAPCGSLLPVYNIQQVVYHKKFLITTTLIDSKSAAENGYLRRWFKLPFYQNLSHPDITCA</sequence>